<evidence type="ECO:0000313" key="1">
    <source>
        <dbReference type="EMBL" id="JAD53624.1"/>
    </source>
</evidence>
<reference evidence="1" key="1">
    <citation type="submission" date="2014-09" db="EMBL/GenBank/DDBJ databases">
        <authorList>
            <person name="Magalhaes I.L.F."/>
            <person name="Oliveira U."/>
            <person name="Santos F.R."/>
            <person name="Vidigal T.H.D.A."/>
            <person name="Brescovit A.D."/>
            <person name="Santos A.J."/>
        </authorList>
    </citation>
    <scope>NUCLEOTIDE SEQUENCE</scope>
    <source>
        <tissue evidence="1">Shoot tissue taken approximately 20 cm above the soil surface</tissue>
    </source>
</reference>
<dbReference type="EMBL" id="GBRH01244271">
    <property type="protein sequence ID" value="JAD53624.1"/>
    <property type="molecule type" value="Transcribed_RNA"/>
</dbReference>
<sequence length="118" mass="13350">MRSILLGVELLREGLVWRIGDGNAVNIWTDPWLPRGRTRKPATPRGPSLLTRVSELIDLGLGDRDAQLVQDAFWPEDLQTILAIPVDVQMVDWVAWHYDSKGVFSVKSAYKLAVQIRD</sequence>
<protein>
    <submittedName>
        <fullName evidence="1">Uncharacterized protein</fullName>
    </submittedName>
</protein>
<accession>A0A0A9APL4</accession>
<dbReference type="AlphaFoldDB" id="A0A0A9APL4"/>
<reference evidence="1" key="2">
    <citation type="journal article" date="2015" name="Data Brief">
        <title>Shoot transcriptome of the giant reed, Arundo donax.</title>
        <authorList>
            <person name="Barrero R.A."/>
            <person name="Guerrero F.D."/>
            <person name="Moolhuijzen P."/>
            <person name="Goolsby J.A."/>
            <person name="Tidwell J."/>
            <person name="Bellgard S.E."/>
            <person name="Bellgard M.I."/>
        </authorList>
    </citation>
    <scope>NUCLEOTIDE SEQUENCE</scope>
    <source>
        <tissue evidence="1">Shoot tissue taken approximately 20 cm above the soil surface</tissue>
    </source>
</reference>
<name>A0A0A9APL4_ARUDO</name>
<organism evidence="1">
    <name type="scientific">Arundo donax</name>
    <name type="common">Giant reed</name>
    <name type="synonym">Donax arundinaceus</name>
    <dbReference type="NCBI Taxonomy" id="35708"/>
    <lineage>
        <taxon>Eukaryota</taxon>
        <taxon>Viridiplantae</taxon>
        <taxon>Streptophyta</taxon>
        <taxon>Embryophyta</taxon>
        <taxon>Tracheophyta</taxon>
        <taxon>Spermatophyta</taxon>
        <taxon>Magnoliopsida</taxon>
        <taxon>Liliopsida</taxon>
        <taxon>Poales</taxon>
        <taxon>Poaceae</taxon>
        <taxon>PACMAD clade</taxon>
        <taxon>Arundinoideae</taxon>
        <taxon>Arundineae</taxon>
        <taxon>Arundo</taxon>
    </lineage>
</organism>
<proteinExistence type="predicted"/>